<dbReference type="GO" id="GO:0004180">
    <property type="term" value="F:carboxypeptidase activity"/>
    <property type="evidence" value="ECO:0007669"/>
    <property type="project" value="UniProtKB-KW"/>
</dbReference>
<reference evidence="1" key="1">
    <citation type="submission" date="2024-05" db="EMBL/GenBank/DDBJ databases">
        <authorList>
            <person name="Kim S."/>
            <person name="Heo J."/>
            <person name="Choi H."/>
            <person name="Choi Y."/>
            <person name="Kwon S.-W."/>
            <person name="Kim Y."/>
        </authorList>
    </citation>
    <scope>NUCLEOTIDE SEQUENCE</scope>
    <source>
        <strain evidence="1">KACC 23698</strain>
    </source>
</reference>
<dbReference type="AlphaFoldDB" id="A0AAU7JBC9"/>
<name>A0AAU7JBC9_9HYPH</name>
<dbReference type="RefSeq" id="WP_406854406.1">
    <property type="nucleotide sequence ID" value="NZ_CP157484.1"/>
</dbReference>
<keyword evidence="1" id="KW-0121">Carboxypeptidase</keyword>
<dbReference type="InterPro" id="IPR008969">
    <property type="entry name" value="CarboxyPept-like_regulatory"/>
</dbReference>
<keyword evidence="1" id="KW-0645">Protease</keyword>
<gene>
    <name evidence="1" type="ORF">ABEG18_17885</name>
</gene>
<evidence type="ECO:0000313" key="1">
    <source>
        <dbReference type="EMBL" id="XBO37583.1"/>
    </source>
</evidence>
<organism evidence="1">
    <name type="scientific">Alsobacter sp. KACC 23698</name>
    <dbReference type="NCBI Taxonomy" id="3149229"/>
    <lineage>
        <taxon>Bacteria</taxon>
        <taxon>Pseudomonadati</taxon>
        <taxon>Pseudomonadota</taxon>
        <taxon>Alphaproteobacteria</taxon>
        <taxon>Hyphomicrobiales</taxon>
        <taxon>Alsobacteraceae</taxon>
        <taxon>Alsobacter</taxon>
    </lineage>
</organism>
<dbReference type="SUPFAM" id="SSF49464">
    <property type="entry name" value="Carboxypeptidase regulatory domain-like"/>
    <property type="match status" value="1"/>
</dbReference>
<keyword evidence="1" id="KW-0378">Hydrolase</keyword>
<sequence length="93" mass="9395">MASGRVLHVGRVVRGDGMPAAGALVWVASGTAPTPEIAVVCDGEGRFRLALPPGRFEIRARAGDGAEGAIEATAGTDPLQFEIEVGGPELKGG</sequence>
<dbReference type="EMBL" id="CP157484">
    <property type="protein sequence ID" value="XBO37583.1"/>
    <property type="molecule type" value="Genomic_DNA"/>
</dbReference>
<dbReference type="Pfam" id="PF13620">
    <property type="entry name" value="CarboxypepD_reg"/>
    <property type="match status" value="1"/>
</dbReference>
<accession>A0AAU7JBC9</accession>
<proteinExistence type="predicted"/>
<protein>
    <submittedName>
        <fullName evidence="1">Carboxypeptidase-like regulatory domain-containing protein</fullName>
    </submittedName>
</protein>